<keyword evidence="2" id="KW-1185">Reference proteome</keyword>
<accession>W4L2Q3</accession>
<protein>
    <submittedName>
        <fullName evidence="1">Uncharacterized protein</fullName>
    </submittedName>
</protein>
<evidence type="ECO:0000313" key="2">
    <source>
        <dbReference type="Proteomes" id="UP000019141"/>
    </source>
</evidence>
<evidence type="ECO:0000313" key="1">
    <source>
        <dbReference type="EMBL" id="ETW92358.1"/>
    </source>
</evidence>
<dbReference type="Proteomes" id="UP000019141">
    <property type="component" value="Unassembled WGS sequence"/>
</dbReference>
<gene>
    <name evidence="1" type="ORF">ETSY1_43985</name>
</gene>
<dbReference type="InterPro" id="IPR029032">
    <property type="entry name" value="AhpD-like"/>
</dbReference>
<proteinExistence type="predicted"/>
<dbReference type="SUPFAM" id="SSF69118">
    <property type="entry name" value="AhpD-like"/>
    <property type="match status" value="1"/>
</dbReference>
<comment type="caution">
    <text evidence="1">The sequence shown here is derived from an EMBL/GenBank/DDBJ whole genome shotgun (WGS) entry which is preliminary data.</text>
</comment>
<dbReference type="Gene3D" id="1.20.1290.10">
    <property type="entry name" value="AhpD-like"/>
    <property type="match status" value="1"/>
</dbReference>
<dbReference type="EMBL" id="AZHW01001518">
    <property type="protein sequence ID" value="ETW92358.1"/>
    <property type="molecule type" value="Genomic_DNA"/>
</dbReference>
<name>W4L2Q3_ENTF1</name>
<dbReference type="HOGENOM" id="CLU_1308137_0_0_7"/>
<sequence>MPILSYQLPELSVREDFAEAHSRFWQRLAAPGAWWTGAERVAIVAEARHAWQCALCRARQSALTPAAVDGEHDHLDELPEVAIDVIHRVMTDPGRLSRKWFNSVLEAGLSEEQYIEIIGTLVALISIDRFCLGIGVPLHELPQPLAGDPSHYRPEGLLTGEAWVPMLAPDHDTGPEHDLFELRPTGNVIRAMSLVPDEVRTLNDLGAVHYLRNSQVRDPSAFSGTLNRMQMELVAARVAAARQCFY</sequence>
<dbReference type="NCBIfam" id="NF041238">
    <property type="entry name" value="AhpD_rel_CFYUT"/>
    <property type="match status" value="1"/>
</dbReference>
<dbReference type="AlphaFoldDB" id="W4L2Q3"/>
<reference evidence="1 2" key="1">
    <citation type="journal article" date="2014" name="Nature">
        <title>An environmental bacterial taxon with a large and distinct metabolic repertoire.</title>
        <authorList>
            <person name="Wilson M.C."/>
            <person name="Mori T."/>
            <person name="Ruckert C."/>
            <person name="Uria A.R."/>
            <person name="Helf M.J."/>
            <person name="Takada K."/>
            <person name="Gernert C."/>
            <person name="Steffens U.A."/>
            <person name="Heycke N."/>
            <person name="Schmitt S."/>
            <person name="Rinke C."/>
            <person name="Helfrich E.J."/>
            <person name="Brachmann A.O."/>
            <person name="Gurgui C."/>
            <person name="Wakimoto T."/>
            <person name="Kracht M."/>
            <person name="Crusemann M."/>
            <person name="Hentschel U."/>
            <person name="Abe I."/>
            <person name="Matsunaga S."/>
            <person name="Kalinowski J."/>
            <person name="Takeyama H."/>
            <person name="Piel J."/>
        </authorList>
    </citation>
    <scope>NUCLEOTIDE SEQUENCE [LARGE SCALE GENOMIC DNA]</scope>
    <source>
        <strain evidence="2">TSY1</strain>
    </source>
</reference>
<organism evidence="1 2">
    <name type="scientific">Entotheonella factor</name>
    <dbReference type="NCBI Taxonomy" id="1429438"/>
    <lineage>
        <taxon>Bacteria</taxon>
        <taxon>Pseudomonadati</taxon>
        <taxon>Nitrospinota/Tectimicrobiota group</taxon>
        <taxon>Candidatus Tectimicrobiota</taxon>
        <taxon>Candidatus Entotheonellia</taxon>
        <taxon>Candidatus Entotheonellales</taxon>
        <taxon>Candidatus Entotheonellaceae</taxon>
        <taxon>Candidatus Entotheonella</taxon>
    </lineage>
</organism>